<dbReference type="EMBL" id="CP016402">
    <property type="protein sequence ID" value="AOZ87000.1"/>
    <property type="molecule type" value="Genomic_DNA"/>
</dbReference>
<evidence type="ECO:0000259" key="1">
    <source>
        <dbReference type="Pfam" id="PF00455"/>
    </source>
</evidence>
<keyword evidence="2" id="KW-0614">Plasmid</keyword>
<protein>
    <submittedName>
        <fullName evidence="2">DeoR family transcriptional regulator</fullName>
    </submittedName>
</protein>
<dbReference type="AlphaFoldDB" id="A0A1D9N9I6"/>
<dbReference type="SUPFAM" id="SSF100950">
    <property type="entry name" value="NagB/RpiA/CoA transferase-like"/>
    <property type="match status" value="1"/>
</dbReference>
<dbReference type="InterPro" id="IPR014036">
    <property type="entry name" value="DeoR-like_C"/>
</dbReference>
<feature type="domain" description="DeoR-like transcriptional repressor C-terminal sensor" evidence="1">
    <location>
        <begin position="39"/>
        <end position="88"/>
    </location>
</feature>
<gene>
    <name evidence="2" type="ORF">A7K74_84</name>
</gene>
<dbReference type="InterPro" id="IPR037171">
    <property type="entry name" value="NagB/RpiA_transferase-like"/>
</dbReference>
<sequence>MIHTGALPRGRIGGAYVTPPGYRYGLYLRQRLGQSRDIHPDENKVTVKETVSQVSARSILLCDSSKYNQVATFMALPLTRFTTIITDRHLSDAAASHIARHACEVLRAG</sequence>
<accession>A0A1D9N9I6</accession>
<reference evidence="2" key="1">
    <citation type="submission" date="2016-07" db="EMBL/GenBank/DDBJ databases">
        <authorList>
            <person name="Zhai Y."/>
            <person name="He Z."/>
            <person name="Kang Y."/>
            <person name="Yu H."/>
            <person name="Wang J."/>
            <person name="Du P."/>
            <person name="Zhang Z."/>
            <person name="Chen Y."/>
            <person name="Hu S."/>
            <person name="Gao Z."/>
        </authorList>
    </citation>
    <scope>NUCLEOTIDE SEQUENCE [LARGE SCALE GENOMIC DNA]</scope>
    <source>
        <strain evidence="2">F77</strain>
        <plasmid evidence="2">pF77</plasmid>
    </source>
</reference>
<evidence type="ECO:0000313" key="2">
    <source>
        <dbReference type="EMBL" id="AOZ87000.1"/>
    </source>
</evidence>
<organism evidence="2">
    <name type="scientific">Klebsiella pneumoniae subsp. pneumoniae</name>
    <dbReference type="NCBI Taxonomy" id="72407"/>
    <lineage>
        <taxon>Bacteria</taxon>
        <taxon>Pseudomonadati</taxon>
        <taxon>Pseudomonadota</taxon>
        <taxon>Gammaproteobacteria</taxon>
        <taxon>Enterobacterales</taxon>
        <taxon>Enterobacteriaceae</taxon>
        <taxon>Klebsiella/Raoultella group</taxon>
        <taxon>Klebsiella</taxon>
        <taxon>Klebsiella pneumoniae complex</taxon>
    </lineage>
</organism>
<geneLocation type="plasmid" evidence="2">
    <name>pF77</name>
</geneLocation>
<dbReference type="Pfam" id="PF00455">
    <property type="entry name" value="DeoRC"/>
    <property type="match status" value="1"/>
</dbReference>
<proteinExistence type="predicted"/>
<name>A0A1D9N9I6_KLEPN</name>